<proteinExistence type="predicted"/>
<dbReference type="Proteomes" id="UP001234297">
    <property type="component" value="Chromosome 2"/>
</dbReference>
<evidence type="ECO:0000313" key="2">
    <source>
        <dbReference type="Proteomes" id="UP001234297"/>
    </source>
</evidence>
<evidence type="ECO:0000313" key="1">
    <source>
        <dbReference type="EMBL" id="KAJ8646358.1"/>
    </source>
</evidence>
<name>A0ACC2ML54_PERAE</name>
<reference evidence="1 2" key="1">
    <citation type="journal article" date="2022" name="Hortic Res">
        <title>A haplotype resolved chromosomal level avocado genome allows analysis of novel avocado genes.</title>
        <authorList>
            <person name="Nath O."/>
            <person name="Fletcher S.J."/>
            <person name="Hayward A."/>
            <person name="Shaw L.M."/>
            <person name="Masouleh A.K."/>
            <person name="Furtado A."/>
            <person name="Henry R.J."/>
            <person name="Mitter N."/>
        </authorList>
    </citation>
    <scope>NUCLEOTIDE SEQUENCE [LARGE SCALE GENOMIC DNA]</scope>
    <source>
        <strain evidence="2">cv. Hass</strain>
    </source>
</reference>
<dbReference type="EMBL" id="CM056810">
    <property type="protein sequence ID" value="KAJ8646358.1"/>
    <property type="molecule type" value="Genomic_DNA"/>
</dbReference>
<accession>A0ACC2ML54</accession>
<organism evidence="1 2">
    <name type="scientific">Persea americana</name>
    <name type="common">Avocado</name>
    <dbReference type="NCBI Taxonomy" id="3435"/>
    <lineage>
        <taxon>Eukaryota</taxon>
        <taxon>Viridiplantae</taxon>
        <taxon>Streptophyta</taxon>
        <taxon>Embryophyta</taxon>
        <taxon>Tracheophyta</taxon>
        <taxon>Spermatophyta</taxon>
        <taxon>Magnoliopsida</taxon>
        <taxon>Magnoliidae</taxon>
        <taxon>Laurales</taxon>
        <taxon>Lauraceae</taxon>
        <taxon>Persea</taxon>
    </lineage>
</organism>
<comment type="caution">
    <text evidence="1">The sequence shown here is derived from an EMBL/GenBank/DDBJ whole genome shotgun (WGS) entry which is preliminary data.</text>
</comment>
<sequence length="214" mass="23947">MAQGGVPPSRVTWGDHSTQSDLPSQIPLLWYATNGKIGEISSEPLVQIEVGVAWQSRCRGPSQNRDWFSVWSDWRRTPEDKAPVRNLHCLSDEICNTKVAVCFVAGEGGIEESGIWLIFQLSATRRNSSLSSFFFFSCQSKSGSLCLQQLSPDPLSQWWLIQKEPDVFSLCKWMQTNLSSLCSISTSVAKQGSSFLYTIRSDPAWAHLQSDRLP</sequence>
<gene>
    <name evidence="1" type="ORF">MRB53_008106</name>
</gene>
<protein>
    <submittedName>
        <fullName evidence="1">Uncharacterized protein</fullName>
    </submittedName>
</protein>
<keyword evidence="2" id="KW-1185">Reference proteome</keyword>